<keyword evidence="2" id="KW-0238">DNA-binding</keyword>
<name>A0ABR5A217_9BACL</name>
<dbReference type="RefSeq" id="WP_041065141.1">
    <property type="nucleotide sequence ID" value="NZ_JXAL01000024.1"/>
</dbReference>
<comment type="caution">
    <text evidence="5">The sequence shown here is derived from an EMBL/GenBank/DDBJ whole genome shotgun (WGS) entry which is preliminary data.</text>
</comment>
<dbReference type="InterPro" id="IPR036388">
    <property type="entry name" value="WH-like_DNA-bd_sf"/>
</dbReference>
<dbReference type="InterPro" id="IPR014036">
    <property type="entry name" value="DeoR-like_C"/>
</dbReference>
<organism evidence="5 6">
    <name type="scientific">Cohnella kolymensis</name>
    <dbReference type="NCBI Taxonomy" id="1590652"/>
    <lineage>
        <taxon>Bacteria</taxon>
        <taxon>Bacillati</taxon>
        <taxon>Bacillota</taxon>
        <taxon>Bacilli</taxon>
        <taxon>Bacillales</taxon>
        <taxon>Paenibacillaceae</taxon>
        <taxon>Cohnella</taxon>
    </lineage>
</organism>
<dbReference type="Pfam" id="PF00455">
    <property type="entry name" value="DeoRC"/>
    <property type="match status" value="1"/>
</dbReference>
<reference evidence="5 6" key="1">
    <citation type="submission" date="2014-12" db="EMBL/GenBank/DDBJ databases">
        <title>Draft genome sequence of Cohnella kolymensis strain B-2846.</title>
        <authorList>
            <person name="Karlyshev A.V."/>
            <person name="Kudryashova E.B."/>
        </authorList>
    </citation>
    <scope>NUCLEOTIDE SEQUENCE [LARGE SCALE GENOMIC DNA]</scope>
    <source>
        <strain evidence="5 6">VKM B-2846</strain>
    </source>
</reference>
<evidence type="ECO:0000256" key="2">
    <source>
        <dbReference type="ARBA" id="ARBA00023125"/>
    </source>
</evidence>
<dbReference type="PANTHER" id="PTHR30363:SF44">
    <property type="entry name" value="AGA OPERON TRANSCRIPTIONAL REPRESSOR-RELATED"/>
    <property type="match status" value="1"/>
</dbReference>
<dbReference type="SMART" id="SM01134">
    <property type="entry name" value="DeoRC"/>
    <property type="match status" value="1"/>
</dbReference>
<dbReference type="PROSITE" id="PS00894">
    <property type="entry name" value="HTH_DEOR_1"/>
    <property type="match status" value="1"/>
</dbReference>
<evidence type="ECO:0000313" key="6">
    <source>
        <dbReference type="Proteomes" id="UP000054526"/>
    </source>
</evidence>
<dbReference type="InterPro" id="IPR037171">
    <property type="entry name" value="NagB/RpiA_transferase-like"/>
</dbReference>
<evidence type="ECO:0000313" key="5">
    <source>
        <dbReference type="EMBL" id="KIL35099.1"/>
    </source>
</evidence>
<dbReference type="EMBL" id="JXAL01000024">
    <property type="protein sequence ID" value="KIL35099.1"/>
    <property type="molecule type" value="Genomic_DNA"/>
</dbReference>
<accession>A0ABR5A217</accession>
<dbReference type="Proteomes" id="UP000054526">
    <property type="component" value="Unassembled WGS sequence"/>
</dbReference>
<dbReference type="InterPro" id="IPR018356">
    <property type="entry name" value="Tscrpt_reg_HTH_DeoR_CS"/>
</dbReference>
<gene>
    <name evidence="5" type="ORF">SD71_15740</name>
</gene>
<sequence length="251" mass="27049">MSALLNERQQQILEMLNTDGEVKVAELKETLSVTEMTIRRDLEKLESAGIAKRTFGGAILIGKDIAIHERTGVMTEEKIRIGKKAAELIRPGESIFLDGGTTTFQVARYLKPGSDVTVVTNALNTAVELMSKKIPTLVTGGMILETTSSLVGPIAAEMLSGMAFDRIFLGATGVNEAHGFSNSNVYEAEIKKIAMKQSAEVNVVLDHTKFGEKVLVSFASLASVHRIIADEKPDPALLRALKKAGVEILLG</sequence>
<evidence type="ECO:0000256" key="1">
    <source>
        <dbReference type="ARBA" id="ARBA00023015"/>
    </source>
</evidence>
<keyword evidence="6" id="KW-1185">Reference proteome</keyword>
<dbReference type="Gene3D" id="1.10.10.10">
    <property type="entry name" value="Winged helix-like DNA-binding domain superfamily/Winged helix DNA-binding domain"/>
    <property type="match status" value="1"/>
</dbReference>
<dbReference type="SUPFAM" id="SSF100950">
    <property type="entry name" value="NagB/RpiA/CoA transferase-like"/>
    <property type="match status" value="1"/>
</dbReference>
<dbReference type="Gene3D" id="3.40.50.1360">
    <property type="match status" value="1"/>
</dbReference>
<dbReference type="InterPro" id="IPR001034">
    <property type="entry name" value="DeoR_HTH"/>
</dbReference>
<dbReference type="SMART" id="SM00420">
    <property type="entry name" value="HTH_DEOR"/>
    <property type="match status" value="1"/>
</dbReference>
<keyword evidence="1" id="KW-0805">Transcription regulation</keyword>
<dbReference type="PROSITE" id="PS51000">
    <property type="entry name" value="HTH_DEOR_2"/>
    <property type="match status" value="1"/>
</dbReference>
<dbReference type="InterPro" id="IPR050313">
    <property type="entry name" value="Carb_Metab_HTH_regulators"/>
</dbReference>
<protein>
    <submittedName>
        <fullName evidence="5">DeoR faimly transcriptional regulator</fullName>
    </submittedName>
</protein>
<dbReference type="PRINTS" id="PR00037">
    <property type="entry name" value="HTHLACR"/>
</dbReference>
<keyword evidence="3" id="KW-0804">Transcription</keyword>
<dbReference type="SUPFAM" id="SSF46785">
    <property type="entry name" value="Winged helix' DNA-binding domain"/>
    <property type="match status" value="1"/>
</dbReference>
<evidence type="ECO:0000259" key="4">
    <source>
        <dbReference type="PROSITE" id="PS51000"/>
    </source>
</evidence>
<dbReference type="InterPro" id="IPR036390">
    <property type="entry name" value="WH_DNA-bd_sf"/>
</dbReference>
<dbReference type="PANTHER" id="PTHR30363">
    <property type="entry name" value="HTH-TYPE TRANSCRIPTIONAL REGULATOR SRLR-RELATED"/>
    <property type="match status" value="1"/>
</dbReference>
<proteinExistence type="predicted"/>
<evidence type="ECO:0000256" key="3">
    <source>
        <dbReference type="ARBA" id="ARBA00023163"/>
    </source>
</evidence>
<dbReference type="Pfam" id="PF08220">
    <property type="entry name" value="HTH_DeoR"/>
    <property type="match status" value="1"/>
</dbReference>
<feature type="domain" description="HTH deoR-type" evidence="4">
    <location>
        <begin position="5"/>
        <end position="60"/>
    </location>
</feature>